<gene>
    <name evidence="5" type="ORF">WHR41_00056</name>
</gene>
<feature type="region of interest" description="Disordered" evidence="1">
    <location>
        <begin position="488"/>
        <end position="515"/>
    </location>
</feature>
<feature type="compositionally biased region" description="Basic and acidic residues" evidence="1">
    <location>
        <begin position="851"/>
        <end position="863"/>
    </location>
</feature>
<keyword evidence="6" id="KW-1185">Reference proteome</keyword>
<dbReference type="Pfam" id="PF20777">
    <property type="entry name" value="KH_SLS1_2"/>
    <property type="match status" value="1"/>
</dbReference>
<dbReference type="Pfam" id="PF20778">
    <property type="entry name" value="SLS1_C"/>
    <property type="match status" value="1"/>
</dbReference>
<reference evidence="5 6" key="1">
    <citation type="journal article" date="2020" name="Microbiol. Resour. Announc.">
        <title>Draft Genome Sequence of a Cladosporium Species Isolated from the Mesophotic Ascidian Didemnum maculosum.</title>
        <authorList>
            <person name="Gioti A."/>
            <person name="Siaperas R."/>
            <person name="Nikolaivits E."/>
            <person name="Le Goff G."/>
            <person name="Ouazzani J."/>
            <person name="Kotoulas G."/>
            <person name="Topakas E."/>
        </authorList>
    </citation>
    <scope>NUCLEOTIDE SEQUENCE [LARGE SCALE GENOMIC DNA]</scope>
    <source>
        <strain evidence="5 6">TM138-S3</strain>
    </source>
</reference>
<proteinExistence type="predicted"/>
<organism evidence="5 6">
    <name type="scientific">Cladosporium halotolerans</name>
    <dbReference type="NCBI Taxonomy" id="1052096"/>
    <lineage>
        <taxon>Eukaryota</taxon>
        <taxon>Fungi</taxon>
        <taxon>Dikarya</taxon>
        <taxon>Ascomycota</taxon>
        <taxon>Pezizomycotina</taxon>
        <taxon>Dothideomycetes</taxon>
        <taxon>Dothideomycetidae</taxon>
        <taxon>Cladosporiales</taxon>
        <taxon>Cladosporiaceae</taxon>
        <taxon>Cladosporium</taxon>
    </lineage>
</organism>
<feature type="region of interest" description="Disordered" evidence="1">
    <location>
        <begin position="230"/>
        <end position="260"/>
    </location>
</feature>
<feature type="compositionally biased region" description="Basic and acidic residues" evidence="1">
    <location>
        <begin position="959"/>
        <end position="974"/>
    </location>
</feature>
<feature type="domain" description="SLS1 N-terminal" evidence="2">
    <location>
        <begin position="156"/>
        <end position="275"/>
    </location>
</feature>
<dbReference type="Proteomes" id="UP000803884">
    <property type="component" value="Unassembled WGS sequence"/>
</dbReference>
<dbReference type="InterPro" id="IPR048748">
    <property type="entry name" value="SLS1_KH2"/>
</dbReference>
<dbReference type="GeneID" id="96001500"/>
<feature type="region of interest" description="Disordered" evidence="1">
    <location>
        <begin position="898"/>
        <end position="985"/>
    </location>
</feature>
<feature type="compositionally biased region" description="Basic and acidic residues" evidence="1">
    <location>
        <begin position="939"/>
        <end position="949"/>
    </location>
</feature>
<dbReference type="InterPro" id="IPR048400">
    <property type="entry name" value="SLS1_N"/>
</dbReference>
<sequence>MLSPGAAAVPSSACLRCQLRGVLQHLRCSPTLHRRQQPPRQAFTTFHRQQAGHDSDAEPLNKSNDGLYFKHLNIGGRIVGKPGRKQRQVSEALATKSLGERSEIVIFRDVIDSREKKTTQKKGSDDADFSEEGLKGLSLTAEEIQAAVSETAPPLEEEVNASIDALRPQAPVVEDREFDRLVKALLDGYNVQQLSRYLRRSLAQRSSLTVVRQLEYRLPGTSQKKKVSFTRSRWQPGRTPIDQRRNSQMPSPRGASLTPKARTAERIVGVAWDISTESEQAQVGELEMQMTRWQLALYFDLATRDGRPKYQSQIQPPILLRKSEIRPHRRDGIVRITARRQDAEDIASQLENRTLHVGKLLLDLNNLIPEEDRKFPAAQSLRNFRAEQLEAISQRTQTVIMQQADGKIGIFGFMSSDRDNARRLLMSLMDFSSRNVRSVSLSPMEGHEDKAEGAGGPLALVPYFPDLGLHFRDRLKVFARPSLPVYRKTPKSTAADSSATLRASPTEARAEEISQSLVPMVSPRESRCEGEATAAAQAKNASYWGTAKLQSTNAWRVQFGLLLEEAAPKRLGDLSVKQDNAVDQRPNDTKIGSPKNLILRRGPSYETLLSFFKPVGRKNNHIEENTEVSSAFQKANVIRRSTLVAYFVPSPFTRRGLEATKKFPRLELTLLRTSGGKSPENEPQIQRLRGIINEEIVDVPLPDQAIDLRLTRNETIYAPIPSIVNDPEILDFVNVLNKSARAGGALRGKTEVQFTLPTWMIHDEESRRQGRTFGDIQVPYLFDRFEQMQTTLFTPNYDALDERGQHSPAVKRFLKNFPENTAIQYREVDAGFVGGRHTDLTVQPQRAQRVSPEKSGKESRENVDAETANGLRRSLFPALTIADFLTRASTGEILAWKRPVEAQTNPGPEESKDAENQLTEQNRSHTEPNEVEDGNEPAEEPRTDLKADEVEGEGNEPAEEAHINLKPDEVKDEGIEATNEPTGQK</sequence>
<evidence type="ECO:0000259" key="3">
    <source>
        <dbReference type="Pfam" id="PF20777"/>
    </source>
</evidence>
<accession>A0AB34L6J8</accession>
<evidence type="ECO:0000259" key="2">
    <source>
        <dbReference type="Pfam" id="PF20776"/>
    </source>
</evidence>
<evidence type="ECO:0000313" key="6">
    <source>
        <dbReference type="Proteomes" id="UP000803884"/>
    </source>
</evidence>
<dbReference type="RefSeq" id="XP_069234125.1">
    <property type="nucleotide sequence ID" value="XM_069368662.1"/>
</dbReference>
<feature type="compositionally biased region" description="Polar residues" evidence="1">
    <location>
        <begin position="491"/>
        <end position="503"/>
    </location>
</feature>
<feature type="compositionally biased region" description="Acidic residues" evidence="1">
    <location>
        <begin position="929"/>
        <end position="938"/>
    </location>
</feature>
<protein>
    <submittedName>
        <fullName evidence="5">Uncharacterized protein</fullName>
    </submittedName>
</protein>
<evidence type="ECO:0000313" key="5">
    <source>
        <dbReference type="EMBL" id="KAL1591020.1"/>
    </source>
</evidence>
<dbReference type="EMBL" id="JAAQHG020000001">
    <property type="protein sequence ID" value="KAL1591020.1"/>
    <property type="molecule type" value="Genomic_DNA"/>
</dbReference>
<dbReference type="Pfam" id="PF20776">
    <property type="entry name" value="SLS1_N"/>
    <property type="match status" value="1"/>
</dbReference>
<name>A0AB34L6J8_9PEZI</name>
<dbReference type="InterPro" id="IPR048401">
    <property type="entry name" value="SLS1_C"/>
</dbReference>
<dbReference type="AlphaFoldDB" id="A0AB34L6J8"/>
<comment type="caution">
    <text evidence="5">The sequence shown here is derived from an EMBL/GenBank/DDBJ whole genome shotgun (WGS) entry which is preliminary data.</text>
</comment>
<feature type="domain" description="SLS1 C-terminal" evidence="4">
    <location>
        <begin position="469"/>
        <end position="888"/>
    </location>
</feature>
<feature type="region of interest" description="Disordered" evidence="1">
    <location>
        <begin position="843"/>
        <end position="867"/>
    </location>
</feature>
<feature type="domain" description="SLS1 second KH" evidence="3">
    <location>
        <begin position="378"/>
        <end position="427"/>
    </location>
</feature>
<evidence type="ECO:0000259" key="4">
    <source>
        <dbReference type="Pfam" id="PF20778"/>
    </source>
</evidence>
<evidence type="ECO:0000256" key="1">
    <source>
        <dbReference type="SAM" id="MobiDB-lite"/>
    </source>
</evidence>